<protein>
    <submittedName>
        <fullName evidence="1">Uncharacterized protein</fullName>
    </submittedName>
</protein>
<reference evidence="1 2" key="2">
    <citation type="submission" date="2018-06" db="EMBL/GenBank/DDBJ databases">
        <title>Metagenomic assembly of (sub)arctic Cyanobacteria and their associated microbiome from non-axenic cultures.</title>
        <authorList>
            <person name="Baurain D."/>
        </authorList>
    </citation>
    <scope>NUCLEOTIDE SEQUENCE [LARGE SCALE GENOMIC DNA]</scope>
    <source>
        <strain evidence="1">ULC041bin1</strain>
    </source>
</reference>
<dbReference type="Proteomes" id="UP000249081">
    <property type="component" value="Unassembled WGS sequence"/>
</dbReference>
<sequence length="95" mass="10201">MGNSNILERGSKQLAMDEIYRLVGSCPMADVTLVNLGWADGRQLSNGKNWPPTTKIGGSGPATIAQLLKILTVIEGRVGRVSNYKFKNALPQSVS</sequence>
<organism evidence="1 2">
    <name type="scientific">Shackletoniella antarctica</name>
    <dbReference type="NCBI Taxonomy" id="268115"/>
    <lineage>
        <taxon>Bacteria</taxon>
        <taxon>Bacillati</taxon>
        <taxon>Cyanobacteriota</taxon>
        <taxon>Cyanophyceae</taxon>
        <taxon>Oculatellales</taxon>
        <taxon>Oculatellaceae</taxon>
        <taxon>Shackletoniella</taxon>
    </lineage>
</organism>
<dbReference type="AlphaFoldDB" id="A0A2W4W6B3"/>
<dbReference type="EMBL" id="QBMN01000082">
    <property type="protein sequence ID" value="PZO39910.1"/>
    <property type="molecule type" value="Genomic_DNA"/>
</dbReference>
<evidence type="ECO:0000313" key="1">
    <source>
        <dbReference type="EMBL" id="PZO39910.1"/>
    </source>
</evidence>
<evidence type="ECO:0000313" key="2">
    <source>
        <dbReference type="Proteomes" id="UP000249081"/>
    </source>
</evidence>
<accession>A0A2W4W6B3</accession>
<reference evidence="2" key="1">
    <citation type="submission" date="2018-04" db="EMBL/GenBank/DDBJ databases">
        <authorList>
            <person name="Cornet L."/>
        </authorList>
    </citation>
    <scope>NUCLEOTIDE SEQUENCE [LARGE SCALE GENOMIC DNA]</scope>
</reference>
<comment type="caution">
    <text evidence="1">The sequence shown here is derived from an EMBL/GenBank/DDBJ whole genome shotgun (WGS) entry which is preliminary data.</text>
</comment>
<gene>
    <name evidence="1" type="ORF">DCF17_12715</name>
</gene>
<name>A0A2W4W6B3_9CYAN</name>
<proteinExistence type="predicted"/>